<evidence type="ECO:0000313" key="2">
    <source>
        <dbReference type="Proteomes" id="UP001277972"/>
    </source>
</evidence>
<organism evidence="1 2">
    <name type="scientific">Gracilibacillus pellucidus</name>
    <dbReference type="NCBI Taxonomy" id="3095368"/>
    <lineage>
        <taxon>Bacteria</taxon>
        <taxon>Bacillati</taxon>
        <taxon>Bacillota</taxon>
        <taxon>Bacilli</taxon>
        <taxon>Bacillales</taxon>
        <taxon>Bacillaceae</taxon>
        <taxon>Gracilibacillus</taxon>
    </lineage>
</organism>
<evidence type="ECO:0000313" key="1">
    <source>
        <dbReference type="EMBL" id="MDX8045443.1"/>
    </source>
</evidence>
<sequence>MQKVDTAQLERDVKEIARLRGISEDNAIVEVVALFAPVYINQLKKEND</sequence>
<reference evidence="1" key="1">
    <citation type="submission" date="2023-11" db="EMBL/GenBank/DDBJ databases">
        <title>Gracilibacillus pellucida a moderately halophilic bacterium isolated from saline soil in Xinjiang province.</title>
        <authorList>
            <person name="Zhang Z."/>
            <person name="Tan F."/>
            <person name="Wang Y."/>
            <person name="Xia M."/>
        </authorList>
    </citation>
    <scope>NUCLEOTIDE SEQUENCE</scope>
    <source>
        <strain evidence="1">S3-1-1</strain>
    </source>
</reference>
<name>A0ACC6M3I9_9BACI</name>
<comment type="caution">
    <text evidence="1">The sequence shown here is derived from an EMBL/GenBank/DDBJ whole genome shotgun (WGS) entry which is preliminary data.</text>
</comment>
<dbReference type="Proteomes" id="UP001277972">
    <property type="component" value="Unassembled WGS sequence"/>
</dbReference>
<keyword evidence="2" id="KW-1185">Reference proteome</keyword>
<proteinExistence type="predicted"/>
<gene>
    <name evidence="1" type="ORF">SH601_05515</name>
</gene>
<accession>A0ACC6M3I9</accession>
<dbReference type="EMBL" id="JAWZSR010000002">
    <property type="protein sequence ID" value="MDX8045443.1"/>
    <property type="molecule type" value="Genomic_DNA"/>
</dbReference>
<protein>
    <submittedName>
        <fullName evidence="1">Uncharacterized protein</fullName>
    </submittedName>
</protein>